<organism evidence="1">
    <name type="scientific">Solibacter usitatus (strain Ellin6076)</name>
    <dbReference type="NCBI Taxonomy" id="234267"/>
    <lineage>
        <taxon>Bacteria</taxon>
        <taxon>Pseudomonadati</taxon>
        <taxon>Acidobacteriota</taxon>
        <taxon>Terriglobia</taxon>
        <taxon>Bryobacterales</taxon>
        <taxon>Solibacteraceae</taxon>
        <taxon>Candidatus Solibacter</taxon>
    </lineage>
</organism>
<dbReference type="KEGG" id="sus:Acid_0284"/>
<dbReference type="HOGENOM" id="CLU_1433611_0_0_0"/>
<name>Q02CC0_SOLUE</name>
<dbReference type="STRING" id="234267.Acid_0284"/>
<dbReference type="AlphaFoldDB" id="Q02CC0"/>
<reference evidence="1" key="1">
    <citation type="submission" date="2006-10" db="EMBL/GenBank/DDBJ databases">
        <title>Complete sequence of Solibacter usitatus Ellin6076.</title>
        <authorList>
            <consortium name="US DOE Joint Genome Institute"/>
            <person name="Copeland A."/>
            <person name="Lucas S."/>
            <person name="Lapidus A."/>
            <person name="Barry K."/>
            <person name="Detter J.C."/>
            <person name="Glavina del Rio T."/>
            <person name="Hammon N."/>
            <person name="Israni S."/>
            <person name="Dalin E."/>
            <person name="Tice H."/>
            <person name="Pitluck S."/>
            <person name="Thompson L.S."/>
            <person name="Brettin T."/>
            <person name="Bruce D."/>
            <person name="Han C."/>
            <person name="Tapia R."/>
            <person name="Gilna P."/>
            <person name="Schmutz J."/>
            <person name="Larimer F."/>
            <person name="Land M."/>
            <person name="Hauser L."/>
            <person name="Kyrpides N."/>
            <person name="Mikhailova N."/>
            <person name="Janssen P.H."/>
            <person name="Kuske C.R."/>
            <person name="Richardson P."/>
        </authorList>
    </citation>
    <scope>NUCLEOTIDE SEQUENCE</scope>
    <source>
        <strain evidence="1">Ellin6076</strain>
    </source>
</reference>
<accession>Q02CC0</accession>
<proteinExistence type="predicted"/>
<sequence>MIGNGQIKTGQCGTAPIFASNPGITLPAGVAAKPGKGRADAPVLPQIRYPRPPGSPVATCWCGTVGAASLTSGDSSQDVPMLTGLAGNFRLDHVLIQETTRFAATLVNQLRVSVRSTTGVEIISGFNLGSEVTPQNFAYVIPSPVALTGAYDLVLNFTGSAPLAIDGSSNFNSGSITWEVCGYQVRINQ</sequence>
<dbReference type="InParanoid" id="Q02CC0"/>
<dbReference type="EMBL" id="CP000473">
    <property type="protein sequence ID" value="ABJ81296.1"/>
    <property type="molecule type" value="Genomic_DNA"/>
</dbReference>
<protein>
    <submittedName>
        <fullName evidence="1">Uncharacterized protein</fullName>
    </submittedName>
</protein>
<gene>
    <name evidence="1" type="ordered locus">Acid_0284</name>
</gene>
<evidence type="ECO:0000313" key="1">
    <source>
        <dbReference type="EMBL" id="ABJ81296.1"/>
    </source>
</evidence>